<keyword evidence="1" id="KW-0812">Transmembrane</keyword>
<dbReference type="Proteomes" id="UP000243579">
    <property type="component" value="Unassembled WGS sequence"/>
</dbReference>
<dbReference type="GO" id="GO:0016020">
    <property type="term" value="C:membrane"/>
    <property type="evidence" value="ECO:0007669"/>
    <property type="project" value="TreeGrafter"/>
</dbReference>
<organism evidence="3 4">
    <name type="scientific">Achlya hypogyna</name>
    <name type="common">Oomycete</name>
    <name type="synonym">Protoachlya hypogyna</name>
    <dbReference type="NCBI Taxonomy" id="1202772"/>
    <lineage>
        <taxon>Eukaryota</taxon>
        <taxon>Sar</taxon>
        <taxon>Stramenopiles</taxon>
        <taxon>Oomycota</taxon>
        <taxon>Saprolegniomycetes</taxon>
        <taxon>Saprolegniales</taxon>
        <taxon>Achlyaceae</taxon>
        <taxon>Achlya</taxon>
    </lineage>
</organism>
<sequence>MWVQLVIGSILAASSVFSAQAITKAQSRPPVAETFQYTTHATYYVHLVFRIAVVVLYSAVFVVEAGDLGLKMLSYYTVWNFVLQMVYYLWAIKYQILTSASRDGPVVVSREGSRLNSLFDICFANSILVIAIYWGFLYNPKMLWYSCIQHGGNTLIFLLEFSGNQFLVQSTNVVYVAVFPTVYAVFIWISNATWLNGWWPYSFLTMETPVAPLWYIGVFVGHFLLFGLALGISYLKARFLPSMCPAVLANKIFINSINYDSIATPGPMLYAEYSSEAHAKGLFVFRSIVVALYIATIIYQVVYIEGRAYTMYTVWNFTLQLIYFAWSLKVQMTEWGQRIVAVSAERRHLNTLFTVVFATSFLVALVYWSVIYKSATWWVGYMEHAGNNVLLIIDFCLNHHFAERAHAPFAALWPVVYVTIIWICKATFLDKWPYTFMNQEKAIAPVMYIGVILAHCFCFGFALLLAKAKARWLPARRLLSEPAKDDITYSHVQSAKEELSCHV</sequence>
<feature type="transmembrane region" description="Helical" evidence="1">
    <location>
        <begin position="349"/>
        <end position="371"/>
    </location>
</feature>
<name>A0A1V9Y4T7_ACHHY</name>
<evidence type="ECO:0000313" key="3">
    <source>
        <dbReference type="EMBL" id="OQR80722.1"/>
    </source>
</evidence>
<dbReference type="AlphaFoldDB" id="A0A1V9Y4T7"/>
<dbReference type="OrthoDB" id="64939at2759"/>
<feature type="transmembrane region" description="Helical" evidence="1">
    <location>
        <begin position="118"/>
        <end position="136"/>
    </location>
</feature>
<feature type="transmembrane region" description="Helical" evidence="1">
    <location>
        <begin position="409"/>
        <end position="428"/>
    </location>
</feature>
<keyword evidence="1" id="KW-0472">Membrane</keyword>
<gene>
    <name evidence="3" type="ORF">ACHHYP_17274</name>
</gene>
<feature type="signal peptide" evidence="2">
    <location>
        <begin position="1"/>
        <end position="21"/>
    </location>
</feature>
<feature type="transmembrane region" description="Helical" evidence="1">
    <location>
        <begin position="283"/>
        <end position="303"/>
    </location>
</feature>
<evidence type="ECO:0000256" key="1">
    <source>
        <dbReference type="SAM" id="Phobius"/>
    </source>
</evidence>
<comment type="caution">
    <text evidence="3">The sequence shown here is derived from an EMBL/GenBank/DDBJ whole genome shotgun (WGS) entry which is preliminary data.</text>
</comment>
<feature type="transmembrane region" description="Helical" evidence="1">
    <location>
        <begin position="448"/>
        <end position="466"/>
    </location>
</feature>
<keyword evidence="1" id="KW-1133">Transmembrane helix</keyword>
<proteinExistence type="predicted"/>
<keyword evidence="4" id="KW-1185">Reference proteome</keyword>
<feature type="transmembrane region" description="Helical" evidence="1">
    <location>
        <begin position="42"/>
        <end position="63"/>
    </location>
</feature>
<evidence type="ECO:0000313" key="4">
    <source>
        <dbReference type="Proteomes" id="UP000243579"/>
    </source>
</evidence>
<dbReference type="PANTHER" id="PTHR12242:SF22">
    <property type="entry name" value="OS02G0130600 PROTEIN"/>
    <property type="match status" value="1"/>
</dbReference>
<evidence type="ECO:0000256" key="2">
    <source>
        <dbReference type="SAM" id="SignalP"/>
    </source>
</evidence>
<keyword evidence="2" id="KW-0732">Signal</keyword>
<feature type="transmembrane region" description="Helical" evidence="1">
    <location>
        <begin position="173"/>
        <end position="194"/>
    </location>
</feature>
<feature type="transmembrane region" description="Helical" evidence="1">
    <location>
        <begin position="142"/>
        <end position="161"/>
    </location>
</feature>
<feature type="transmembrane region" description="Helical" evidence="1">
    <location>
        <begin position="309"/>
        <end position="328"/>
    </location>
</feature>
<accession>A0A1V9Y4T7</accession>
<dbReference type="EMBL" id="JNBR01002878">
    <property type="protein sequence ID" value="OQR80722.1"/>
    <property type="molecule type" value="Genomic_DNA"/>
</dbReference>
<feature type="chain" id="PRO_5013184386" description="Transmembrane protein" evidence="2">
    <location>
        <begin position="22"/>
        <end position="503"/>
    </location>
</feature>
<evidence type="ECO:0008006" key="5">
    <source>
        <dbReference type="Google" id="ProtNLM"/>
    </source>
</evidence>
<protein>
    <recommendedName>
        <fullName evidence="5">Transmembrane protein</fullName>
    </recommendedName>
</protein>
<reference evidence="3 4" key="1">
    <citation type="journal article" date="2014" name="Genome Biol. Evol.">
        <title>The secreted proteins of Achlya hypogyna and Thraustotheca clavata identify the ancestral oomycete secretome and reveal gene acquisitions by horizontal gene transfer.</title>
        <authorList>
            <person name="Misner I."/>
            <person name="Blouin N."/>
            <person name="Leonard G."/>
            <person name="Richards T.A."/>
            <person name="Lane C.E."/>
        </authorList>
    </citation>
    <scope>NUCLEOTIDE SEQUENCE [LARGE SCALE GENOMIC DNA]</scope>
    <source>
        <strain evidence="3 4">ATCC 48635</strain>
    </source>
</reference>
<dbReference type="PANTHER" id="PTHR12242">
    <property type="entry name" value="OS02G0130600 PROTEIN-RELATED"/>
    <property type="match status" value="1"/>
</dbReference>
<feature type="transmembrane region" description="Helical" evidence="1">
    <location>
        <begin position="214"/>
        <end position="235"/>
    </location>
</feature>